<protein>
    <recommendedName>
        <fullName evidence="3">G protein-coupled receptor LGR4</fullName>
    </recommendedName>
</protein>
<dbReference type="OrthoDB" id="5653788at2"/>
<proteinExistence type="predicted"/>
<dbReference type="Proteomes" id="UP000238322">
    <property type="component" value="Unassembled WGS sequence"/>
</dbReference>
<comment type="caution">
    <text evidence="1">The sequence shown here is derived from an EMBL/GenBank/DDBJ whole genome shotgun (WGS) entry which is preliminary data.</text>
</comment>
<dbReference type="AlphaFoldDB" id="A0A2S8FZU7"/>
<dbReference type="InterPro" id="IPR032675">
    <property type="entry name" value="LRR_dom_sf"/>
</dbReference>
<dbReference type="EMBL" id="PUHY01000005">
    <property type="protein sequence ID" value="PQO37541.1"/>
    <property type="molecule type" value="Genomic_DNA"/>
</dbReference>
<reference evidence="1 2" key="1">
    <citation type="submission" date="2018-02" db="EMBL/GenBank/DDBJ databases">
        <title>Comparative genomes isolates from brazilian mangrove.</title>
        <authorList>
            <person name="Araujo J.E."/>
            <person name="Taketani R.G."/>
            <person name="Silva M.C.P."/>
            <person name="Loureco M.V."/>
            <person name="Andreote F.D."/>
        </authorList>
    </citation>
    <scope>NUCLEOTIDE SEQUENCE [LARGE SCALE GENOMIC DNA]</scope>
    <source>
        <strain evidence="1 2">Hex-1 MGV</strain>
    </source>
</reference>
<evidence type="ECO:0000313" key="2">
    <source>
        <dbReference type="Proteomes" id="UP000238322"/>
    </source>
</evidence>
<dbReference type="PANTHER" id="PTHR13318">
    <property type="entry name" value="PARTNER OF PAIRED, ISOFORM B-RELATED"/>
    <property type="match status" value="1"/>
</dbReference>
<dbReference type="GO" id="GO:0031146">
    <property type="term" value="P:SCF-dependent proteasomal ubiquitin-dependent protein catabolic process"/>
    <property type="evidence" value="ECO:0007669"/>
    <property type="project" value="TreeGrafter"/>
</dbReference>
<dbReference type="SUPFAM" id="SSF52047">
    <property type="entry name" value="RNI-like"/>
    <property type="match status" value="1"/>
</dbReference>
<dbReference type="GO" id="GO:0019005">
    <property type="term" value="C:SCF ubiquitin ligase complex"/>
    <property type="evidence" value="ECO:0007669"/>
    <property type="project" value="TreeGrafter"/>
</dbReference>
<dbReference type="RefSeq" id="WP_105328790.1">
    <property type="nucleotide sequence ID" value="NZ_PUHY01000005.1"/>
</dbReference>
<organism evidence="1 2">
    <name type="scientific">Blastopirellula marina</name>
    <dbReference type="NCBI Taxonomy" id="124"/>
    <lineage>
        <taxon>Bacteria</taxon>
        <taxon>Pseudomonadati</taxon>
        <taxon>Planctomycetota</taxon>
        <taxon>Planctomycetia</taxon>
        <taxon>Pirellulales</taxon>
        <taxon>Pirellulaceae</taxon>
        <taxon>Blastopirellula</taxon>
    </lineage>
</organism>
<accession>A0A2S8FZU7</accession>
<gene>
    <name evidence="1" type="ORF">C5Y83_06240</name>
</gene>
<evidence type="ECO:0000313" key="1">
    <source>
        <dbReference type="EMBL" id="PQO37541.1"/>
    </source>
</evidence>
<evidence type="ECO:0008006" key="3">
    <source>
        <dbReference type="Google" id="ProtNLM"/>
    </source>
</evidence>
<dbReference type="Gene3D" id="3.80.10.10">
    <property type="entry name" value="Ribonuclease Inhibitor"/>
    <property type="match status" value="2"/>
</dbReference>
<name>A0A2S8FZU7_9BACT</name>
<sequence>MTNEDPSTVIEQAIRKGVLKLLYNADGQCTKALLEGNDTQFLAVCTITSLIELDVDYCSLTDNAFRHIEQLPRLKRLSFVDTNVTGFAYDVLKTLPYIEEIRCNPCRETAAAAKALAGCPSLQVLKLSESGFQSADVQKLLDLPVLEELSLELCENLSDGCFQNIARSQLKRVMFSHGACGDETCRHLSESTTMDRLSISDVPITGCGIGYLGQIPSLKSLLLGGMNVGTSDLRQLGTCPNLRELSLLDMPLDDGIVEYFLNLPKLEELLISDTKISELGRKRLMSKPWSYLYCE</sequence>